<dbReference type="STRING" id="1617427.UZ20_WS6002000584"/>
<feature type="transmembrane region" description="Helical" evidence="5">
    <location>
        <begin position="72"/>
        <end position="92"/>
    </location>
</feature>
<gene>
    <name evidence="6" type="ORF">UZ20_WS6002000584</name>
</gene>
<keyword evidence="4 5" id="KW-0472">Membrane</keyword>
<dbReference type="PATRIC" id="fig|1617427.3.peg.607"/>
<feature type="transmembrane region" description="Helical" evidence="5">
    <location>
        <begin position="196"/>
        <end position="215"/>
    </location>
</feature>
<dbReference type="GO" id="GO:0005886">
    <property type="term" value="C:plasma membrane"/>
    <property type="evidence" value="ECO:0007669"/>
    <property type="project" value="UniProtKB-SubCell"/>
</dbReference>
<feature type="transmembrane region" description="Helical" evidence="5">
    <location>
        <begin position="98"/>
        <end position="116"/>
    </location>
</feature>
<sequence>MEEFLLFVVIGFFAQMIDGSIGMAYGVSSTSFLLSTGVSPVIASSSVHIAEVFTTFVSGISHYKLGNVSKILFKRLVIPGIIGGATGAFILVNTAVEIIKPIVTVYLLIMGIVIVFKSLKKIPVNDNPTRLRHAIPLGLTGGTLDAIGGGGWGPIVTSSLIASGKTPAKVIGSVNAAEFFVTLVQAATFILLIQTIPLITVLGLIVGGVVAAPLAARVVKRIEARKLMFVVGIVIIILQLRTILL</sequence>
<evidence type="ECO:0000256" key="4">
    <source>
        <dbReference type="ARBA" id="ARBA00023136"/>
    </source>
</evidence>
<dbReference type="InterPro" id="IPR051598">
    <property type="entry name" value="TSUP/Inactive_protease-like"/>
</dbReference>
<dbReference type="PANTHER" id="PTHR43701">
    <property type="entry name" value="MEMBRANE TRANSPORTER PROTEIN MJ0441-RELATED"/>
    <property type="match status" value="1"/>
</dbReference>
<comment type="caution">
    <text evidence="6">The sequence shown here is derived from an EMBL/GenBank/DDBJ whole genome shotgun (WGS) entry which is preliminary data.</text>
</comment>
<dbReference type="InterPro" id="IPR002781">
    <property type="entry name" value="TM_pro_TauE-like"/>
</dbReference>
<keyword evidence="3 5" id="KW-1133">Transmembrane helix</keyword>
<protein>
    <recommendedName>
        <fullName evidence="5">Probable membrane transporter protein</fullName>
    </recommendedName>
</protein>
<feature type="transmembrane region" description="Helical" evidence="5">
    <location>
        <begin position="170"/>
        <end position="190"/>
    </location>
</feature>
<proteinExistence type="inferred from homology"/>
<organism evidence="6 7">
    <name type="scientific">candidate division WS6 bacterium OLB21</name>
    <dbReference type="NCBI Taxonomy" id="1617427"/>
    <lineage>
        <taxon>Bacteria</taxon>
        <taxon>Candidatus Dojkabacteria</taxon>
    </lineage>
</organism>
<feature type="transmembrane region" description="Helical" evidence="5">
    <location>
        <begin position="227"/>
        <end position="244"/>
    </location>
</feature>
<keyword evidence="2 5" id="KW-0812">Transmembrane</keyword>
<evidence type="ECO:0000256" key="5">
    <source>
        <dbReference type="RuleBase" id="RU363041"/>
    </source>
</evidence>
<dbReference type="EMBL" id="JYPD01000018">
    <property type="protein sequence ID" value="KXK09369.1"/>
    <property type="molecule type" value="Genomic_DNA"/>
</dbReference>
<dbReference type="PANTHER" id="PTHR43701:SF12">
    <property type="entry name" value="MEMBRANE TRANSPORTER PROTEIN YTNM-RELATED"/>
    <property type="match status" value="1"/>
</dbReference>
<evidence type="ECO:0000256" key="2">
    <source>
        <dbReference type="ARBA" id="ARBA00022692"/>
    </source>
</evidence>
<feature type="transmembrane region" description="Helical" evidence="5">
    <location>
        <begin position="42"/>
        <end position="60"/>
    </location>
</feature>
<comment type="similarity">
    <text evidence="5">Belongs to the 4-toluene sulfonate uptake permease (TSUP) (TC 2.A.102) family.</text>
</comment>
<reference evidence="6 7" key="1">
    <citation type="submission" date="2015-02" db="EMBL/GenBank/DDBJ databases">
        <title>Improved understanding of the partial-nitritation anammox process through 23 genomes representing the majority of the microbial community.</title>
        <authorList>
            <person name="Speth D.R."/>
            <person name="In T Zandt M."/>
            <person name="Guerrero Cruz S."/>
            <person name="Jetten M.S."/>
            <person name="Dutilh B.E."/>
        </authorList>
    </citation>
    <scope>NUCLEOTIDE SEQUENCE [LARGE SCALE GENOMIC DNA]</scope>
    <source>
        <strain evidence="6">OLB21</strain>
    </source>
</reference>
<comment type="subcellular location">
    <subcellularLocation>
        <location evidence="5">Cell membrane</location>
        <topology evidence="5">Multi-pass membrane protein</topology>
    </subcellularLocation>
    <subcellularLocation>
        <location evidence="1">Membrane</location>
        <topology evidence="1">Multi-pass membrane protein</topology>
    </subcellularLocation>
</comment>
<dbReference type="AlphaFoldDB" id="A0A136KIZ0"/>
<dbReference type="Proteomes" id="UP000070449">
    <property type="component" value="Unassembled WGS sequence"/>
</dbReference>
<accession>A0A136KIZ0</accession>
<dbReference type="Pfam" id="PF01925">
    <property type="entry name" value="TauE"/>
    <property type="match status" value="1"/>
</dbReference>
<evidence type="ECO:0000256" key="3">
    <source>
        <dbReference type="ARBA" id="ARBA00022989"/>
    </source>
</evidence>
<keyword evidence="5" id="KW-1003">Cell membrane</keyword>
<evidence type="ECO:0000313" key="6">
    <source>
        <dbReference type="EMBL" id="KXK09369.1"/>
    </source>
</evidence>
<evidence type="ECO:0000256" key="1">
    <source>
        <dbReference type="ARBA" id="ARBA00004141"/>
    </source>
</evidence>
<name>A0A136KIZ0_9BACT</name>
<evidence type="ECO:0000313" key="7">
    <source>
        <dbReference type="Proteomes" id="UP000070449"/>
    </source>
</evidence>